<sequence>MQNMSKDSQGVVTQIEDQAVKDQFDLDGTIGGATRLSDERFFMTFELNPVPMMLKSLSVPSDMQVNESFLRMIGYQRTDVADVQSVLSRIYPSDSERASFDEKISREGSFREYPILIQTRSGEVLETLVSTETVRAQDDSFALLLFHDMTERNRTATALKNRETELETSIRRLEEMNAALKSLLKHRDQDKREMEERFLSNVKELVLPYIQKLKETELAGLQETFVEIAESNLNDIMSPFLQKITSRYRNFTPKEIQVASLIKEGKRTKEIAQILGISKSAIDLHRNSIRNKLGLINKKTNLRSYLMSLS</sequence>
<feature type="domain" description="HTH luxR-type" evidence="5">
    <location>
        <begin position="244"/>
        <end position="309"/>
    </location>
</feature>
<organism evidence="6 7">
    <name type="scientific">Syntrophus aciditrophicus (strain SB)</name>
    <dbReference type="NCBI Taxonomy" id="56780"/>
    <lineage>
        <taxon>Bacteria</taxon>
        <taxon>Pseudomonadati</taxon>
        <taxon>Thermodesulfobacteriota</taxon>
        <taxon>Syntrophia</taxon>
        <taxon>Syntrophales</taxon>
        <taxon>Syntrophaceae</taxon>
        <taxon>Syntrophus</taxon>
    </lineage>
</organism>
<dbReference type="SUPFAM" id="SSF55785">
    <property type="entry name" value="PYP-like sensor domain (PAS domain)"/>
    <property type="match status" value="1"/>
</dbReference>
<dbReference type="Pfam" id="PF13426">
    <property type="entry name" value="PAS_9"/>
    <property type="match status" value="1"/>
</dbReference>
<dbReference type="NCBIfam" id="TIGR00229">
    <property type="entry name" value="sensory_box"/>
    <property type="match status" value="1"/>
</dbReference>
<dbReference type="PROSITE" id="PS50043">
    <property type="entry name" value="HTH_LUXR_2"/>
    <property type="match status" value="1"/>
</dbReference>
<dbReference type="KEGG" id="sat:SYN_01028"/>
<evidence type="ECO:0000313" key="6">
    <source>
        <dbReference type="EMBL" id="ABC77004.1"/>
    </source>
</evidence>
<dbReference type="InterPro" id="IPR035965">
    <property type="entry name" value="PAS-like_dom_sf"/>
</dbReference>
<evidence type="ECO:0000256" key="3">
    <source>
        <dbReference type="ARBA" id="ARBA00023163"/>
    </source>
</evidence>
<dbReference type="AlphaFoldDB" id="Q2LSE1"/>
<dbReference type="EMBL" id="CP000252">
    <property type="protein sequence ID" value="ABC77004.1"/>
    <property type="molecule type" value="Genomic_DNA"/>
</dbReference>
<evidence type="ECO:0000256" key="2">
    <source>
        <dbReference type="ARBA" id="ARBA00023125"/>
    </source>
</evidence>
<keyword evidence="3" id="KW-0804">Transcription</keyword>
<protein>
    <submittedName>
        <fullName evidence="6">Bacterial regulatory protein, LuxR family</fullName>
    </submittedName>
</protein>
<gene>
    <name evidence="6" type="ORF">SYN_01028</name>
</gene>
<dbReference type="Proteomes" id="UP000001933">
    <property type="component" value="Chromosome"/>
</dbReference>
<dbReference type="STRING" id="56780.SYN_01028"/>
<evidence type="ECO:0000256" key="4">
    <source>
        <dbReference type="SAM" id="Coils"/>
    </source>
</evidence>
<dbReference type="InterPro" id="IPR016032">
    <property type="entry name" value="Sig_transdc_resp-reg_C-effctor"/>
</dbReference>
<dbReference type="Pfam" id="PF00196">
    <property type="entry name" value="GerE"/>
    <property type="match status" value="1"/>
</dbReference>
<proteinExistence type="predicted"/>
<dbReference type="CDD" id="cd06170">
    <property type="entry name" value="LuxR_C_like"/>
    <property type="match status" value="1"/>
</dbReference>
<dbReference type="InterPro" id="IPR000792">
    <property type="entry name" value="Tscrpt_reg_LuxR_C"/>
</dbReference>
<dbReference type="HOGENOM" id="CLU_917427_0_0_7"/>
<dbReference type="GO" id="GO:0006355">
    <property type="term" value="P:regulation of DNA-templated transcription"/>
    <property type="evidence" value="ECO:0007669"/>
    <property type="project" value="InterPro"/>
</dbReference>
<evidence type="ECO:0000313" key="7">
    <source>
        <dbReference type="Proteomes" id="UP000001933"/>
    </source>
</evidence>
<dbReference type="Gene3D" id="1.10.10.10">
    <property type="entry name" value="Winged helix-like DNA-binding domain superfamily/Winged helix DNA-binding domain"/>
    <property type="match status" value="1"/>
</dbReference>
<accession>Q2LSE1</accession>
<dbReference type="PANTHER" id="PTHR44688">
    <property type="entry name" value="DNA-BINDING TRANSCRIPTIONAL ACTIVATOR DEVR_DOSR"/>
    <property type="match status" value="1"/>
</dbReference>
<dbReference type="InterPro" id="IPR000014">
    <property type="entry name" value="PAS"/>
</dbReference>
<keyword evidence="4" id="KW-0175">Coiled coil</keyword>
<keyword evidence="2" id="KW-0238">DNA-binding</keyword>
<dbReference type="PANTHER" id="PTHR44688:SF16">
    <property type="entry name" value="DNA-BINDING TRANSCRIPTIONAL ACTIVATOR DEVR_DOSR"/>
    <property type="match status" value="1"/>
</dbReference>
<dbReference type="InterPro" id="IPR036388">
    <property type="entry name" value="WH-like_DNA-bd_sf"/>
</dbReference>
<reference evidence="6 7" key="1">
    <citation type="journal article" date="2007" name="Proc. Natl. Acad. Sci. U.S.A.">
        <title>The genome of Syntrophus aciditrophicus: life at the thermodynamic limit of microbial growth.</title>
        <authorList>
            <person name="McInerney M.J."/>
            <person name="Rohlin L."/>
            <person name="Mouttaki H."/>
            <person name="Kim U."/>
            <person name="Krupp R.S."/>
            <person name="Rios-Hernandez L."/>
            <person name="Sieber J."/>
            <person name="Struchtemeyer C.G."/>
            <person name="Bhattacharyya A."/>
            <person name="Campbell J.W."/>
            <person name="Gunsalus R.P."/>
        </authorList>
    </citation>
    <scope>NUCLEOTIDE SEQUENCE [LARGE SCALE GENOMIC DNA]</scope>
    <source>
        <strain evidence="6 7">SB</strain>
    </source>
</reference>
<evidence type="ECO:0000259" key="5">
    <source>
        <dbReference type="PROSITE" id="PS50043"/>
    </source>
</evidence>
<evidence type="ECO:0000256" key="1">
    <source>
        <dbReference type="ARBA" id="ARBA00023015"/>
    </source>
</evidence>
<dbReference type="InParanoid" id="Q2LSE1"/>
<dbReference type="Gene3D" id="3.30.450.20">
    <property type="entry name" value="PAS domain"/>
    <property type="match status" value="1"/>
</dbReference>
<dbReference type="eggNOG" id="COG2197">
    <property type="taxonomic scope" value="Bacteria"/>
</dbReference>
<dbReference type="PRINTS" id="PR00038">
    <property type="entry name" value="HTHLUXR"/>
</dbReference>
<keyword evidence="1" id="KW-0805">Transcription regulation</keyword>
<keyword evidence="7" id="KW-1185">Reference proteome</keyword>
<name>Q2LSE1_SYNAS</name>
<dbReference type="SMART" id="SM00421">
    <property type="entry name" value="HTH_LUXR"/>
    <property type="match status" value="1"/>
</dbReference>
<dbReference type="GO" id="GO:0003677">
    <property type="term" value="F:DNA binding"/>
    <property type="evidence" value="ECO:0007669"/>
    <property type="project" value="UniProtKB-KW"/>
</dbReference>
<feature type="coiled-coil region" evidence="4">
    <location>
        <begin position="156"/>
        <end position="193"/>
    </location>
</feature>
<dbReference type="SUPFAM" id="SSF46894">
    <property type="entry name" value="C-terminal effector domain of the bipartite response regulators"/>
    <property type="match status" value="1"/>
</dbReference>